<sequence length="213" mass="24949">MKKLIISFIFSICTIGNIFCSEIGKRREPIFHYPGYTIESSDNEYKIYKGNPAFSSNLVYTIEFSNKNYKIFKGSSAFSSNLIYAVEADNKGYRIYKGDTDFSSNLIYALVYTNEGYKIYKGDPSFMSNLTYTVEYTDEYYKVYKGDSSFSSNLIYYINREALEFFEDNKIRQNNKIFNQFLFQPQLLKNNKQKDNLSNSIIYSLIDSLIERQ</sequence>
<proteinExistence type="predicted"/>
<dbReference type="EMBL" id="DNWC01000059">
    <property type="protein sequence ID" value="HBJ08268.1"/>
    <property type="molecule type" value="Genomic_DNA"/>
</dbReference>
<evidence type="ECO:0000313" key="2">
    <source>
        <dbReference type="Proteomes" id="UP000262954"/>
    </source>
</evidence>
<dbReference type="Pfam" id="PF21786">
    <property type="entry name" value="Bflower_3"/>
    <property type="match status" value="1"/>
</dbReference>
<dbReference type="Proteomes" id="UP000262954">
    <property type="component" value="Unassembled WGS sequence"/>
</dbReference>
<reference evidence="1 2" key="1">
    <citation type="journal article" date="2018" name="Nat. Biotechnol.">
        <title>A standardized bacterial taxonomy based on genome phylogeny substantially revises the tree of life.</title>
        <authorList>
            <person name="Parks D.H."/>
            <person name="Chuvochina M."/>
            <person name="Waite D.W."/>
            <person name="Rinke C."/>
            <person name="Skarshewski A."/>
            <person name="Chaumeil P.A."/>
            <person name="Hugenholtz P."/>
        </authorList>
    </citation>
    <scope>NUCLEOTIDE SEQUENCE [LARGE SCALE GENOMIC DNA]</scope>
    <source>
        <strain evidence="1">UBA11482</strain>
    </source>
</reference>
<dbReference type="GeneID" id="92928007"/>
<dbReference type="InterPro" id="IPR048909">
    <property type="entry name" value="Bflower_3"/>
</dbReference>
<protein>
    <submittedName>
        <fullName evidence="1">Uncharacterized protein</fullName>
    </submittedName>
</protein>
<gene>
    <name evidence="1" type="ORF">DDY73_04630</name>
</gene>
<accession>A0A316R213</accession>
<evidence type="ECO:0000313" key="1">
    <source>
        <dbReference type="EMBL" id="HBJ08268.1"/>
    </source>
</evidence>
<organism evidence="1 2">
    <name type="scientific">Coprobacter fastidiosus</name>
    <dbReference type="NCBI Taxonomy" id="1099853"/>
    <lineage>
        <taxon>Bacteria</taxon>
        <taxon>Pseudomonadati</taxon>
        <taxon>Bacteroidota</taxon>
        <taxon>Bacteroidia</taxon>
        <taxon>Bacteroidales</taxon>
        <taxon>Barnesiellaceae</taxon>
        <taxon>Coprobacter</taxon>
    </lineage>
</organism>
<comment type="caution">
    <text evidence="1">The sequence shown here is derived from an EMBL/GenBank/DDBJ whole genome shotgun (WGS) entry which is preliminary data.</text>
</comment>
<dbReference type="RefSeq" id="WP_022390661.1">
    <property type="nucleotide sequence ID" value="NZ_AP028032.1"/>
</dbReference>
<dbReference type="AlphaFoldDB" id="A0A316R213"/>
<name>A0A316R213_9BACT</name>